<dbReference type="AlphaFoldDB" id="A0A9P6TVL1"/>
<feature type="compositionally biased region" description="Acidic residues" evidence="1">
    <location>
        <begin position="373"/>
        <end position="388"/>
    </location>
</feature>
<dbReference type="Gene3D" id="3.40.50.11350">
    <property type="match status" value="1"/>
</dbReference>
<feature type="region of interest" description="Disordered" evidence="1">
    <location>
        <begin position="903"/>
        <end position="944"/>
    </location>
</feature>
<evidence type="ECO:0000313" key="3">
    <source>
        <dbReference type="EMBL" id="KAG0247848.1"/>
    </source>
</evidence>
<feature type="compositionally biased region" description="Basic residues" evidence="1">
    <location>
        <begin position="275"/>
        <end position="287"/>
    </location>
</feature>
<reference evidence="3" key="1">
    <citation type="journal article" date="2020" name="Fungal Divers.">
        <title>Resolving the Mortierellaceae phylogeny through synthesis of multi-gene phylogenetics and phylogenomics.</title>
        <authorList>
            <person name="Vandepol N."/>
            <person name="Liber J."/>
            <person name="Desiro A."/>
            <person name="Na H."/>
            <person name="Kennedy M."/>
            <person name="Barry K."/>
            <person name="Grigoriev I.V."/>
            <person name="Miller A.N."/>
            <person name="O'Donnell K."/>
            <person name="Stajich J.E."/>
            <person name="Bonito G."/>
        </authorList>
    </citation>
    <scope>NUCLEOTIDE SEQUENCE</scope>
    <source>
        <strain evidence="3">KOD948</strain>
    </source>
</reference>
<dbReference type="EMBL" id="JAAAJA010001189">
    <property type="protein sequence ID" value="KAG0247848.1"/>
    <property type="molecule type" value="Genomic_DNA"/>
</dbReference>
<feature type="compositionally biased region" description="Basic and acidic residues" evidence="1">
    <location>
        <begin position="532"/>
        <end position="542"/>
    </location>
</feature>
<feature type="transmembrane region" description="Helical" evidence="2">
    <location>
        <begin position="12"/>
        <end position="29"/>
    </location>
</feature>
<comment type="caution">
    <text evidence="3">The sequence shown here is derived from an EMBL/GenBank/DDBJ whole genome shotgun (WGS) entry which is preliminary data.</text>
</comment>
<keyword evidence="2" id="KW-0812">Transmembrane</keyword>
<dbReference type="OrthoDB" id="1882547at2759"/>
<feature type="compositionally biased region" description="Polar residues" evidence="1">
    <location>
        <begin position="645"/>
        <end position="662"/>
    </location>
</feature>
<dbReference type="Proteomes" id="UP000726737">
    <property type="component" value="Unassembled WGS sequence"/>
</dbReference>
<feature type="compositionally biased region" description="Acidic residues" evidence="1">
    <location>
        <begin position="419"/>
        <end position="463"/>
    </location>
</feature>
<name>A0A9P6TVL1_9FUNG</name>
<gene>
    <name evidence="3" type="ORF">BG011_000810</name>
</gene>
<keyword evidence="4" id="KW-1185">Reference proteome</keyword>
<evidence type="ECO:0008006" key="5">
    <source>
        <dbReference type="Google" id="ProtNLM"/>
    </source>
</evidence>
<keyword evidence="2" id="KW-1133">Transmembrane helix</keyword>
<feature type="region of interest" description="Disordered" evidence="1">
    <location>
        <begin position="639"/>
        <end position="701"/>
    </location>
</feature>
<dbReference type="PANTHER" id="PTHR36050">
    <property type="entry name" value="O-FUCOSYLTRANSFERASE 30"/>
    <property type="match status" value="1"/>
</dbReference>
<organism evidence="3 4">
    <name type="scientific">Mortierella polycephala</name>
    <dbReference type="NCBI Taxonomy" id="41804"/>
    <lineage>
        <taxon>Eukaryota</taxon>
        <taxon>Fungi</taxon>
        <taxon>Fungi incertae sedis</taxon>
        <taxon>Mucoromycota</taxon>
        <taxon>Mortierellomycotina</taxon>
        <taxon>Mortierellomycetes</taxon>
        <taxon>Mortierellales</taxon>
        <taxon>Mortierellaceae</taxon>
        <taxon>Mortierella</taxon>
    </lineage>
</organism>
<proteinExistence type="predicted"/>
<evidence type="ECO:0000313" key="4">
    <source>
        <dbReference type="Proteomes" id="UP000726737"/>
    </source>
</evidence>
<dbReference type="CDD" id="cd11296">
    <property type="entry name" value="O-FucT_like"/>
    <property type="match status" value="1"/>
</dbReference>
<feature type="compositionally biased region" description="Acidic residues" evidence="1">
    <location>
        <begin position="351"/>
        <end position="363"/>
    </location>
</feature>
<evidence type="ECO:0000256" key="1">
    <source>
        <dbReference type="SAM" id="MobiDB-lite"/>
    </source>
</evidence>
<keyword evidence="2" id="KW-0472">Membrane</keyword>
<feature type="compositionally biased region" description="Pro residues" evidence="1">
    <location>
        <begin position="911"/>
        <end position="923"/>
    </location>
</feature>
<feature type="region of interest" description="Disordered" evidence="1">
    <location>
        <begin position="230"/>
        <end position="288"/>
    </location>
</feature>
<feature type="compositionally biased region" description="Acidic residues" evidence="1">
    <location>
        <begin position="470"/>
        <end position="480"/>
    </location>
</feature>
<accession>A0A9P6TVL1</accession>
<feature type="compositionally biased region" description="Polar residues" evidence="1">
    <location>
        <begin position="550"/>
        <end position="578"/>
    </location>
</feature>
<evidence type="ECO:0000256" key="2">
    <source>
        <dbReference type="SAM" id="Phobius"/>
    </source>
</evidence>
<protein>
    <recommendedName>
        <fullName evidence="5">O-fucosyltransferase family protein</fullName>
    </recommendedName>
</protein>
<feature type="region of interest" description="Disordered" evidence="1">
    <location>
        <begin position="317"/>
        <end position="586"/>
    </location>
</feature>
<feature type="compositionally biased region" description="Low complexity" evidence="1">
    <location>
        <begin position="234"/>
        <end position="273"/>
    </location>
</feature>
<dbReference type="PANTHER" id="PTHR36050:SF1">
    <property type="entry name" value="O-FUCOSYLTRANSFERASE 30"/>
    <property type="match status" value="1"/>
</dbReference>
<sequence>MTLLVYRRRFWILLVPIINLVFLLLFIFSPSSLPRLPQRWTRFSRLQSLKSSGLSNGSFEQISFQKNGQPQDGTDPSLGVNYLLEQRKLVEGVYLKPLPDHLITTYRPRYLDPSGSVSSEQQEQENIDLDPTTKYLTFLPHSGFHNQRSELENALLLARLLNRTLIMPKVYLGPPMPWLTFSQLHARLLYQTKIGLDHCRAILENQVEEELESGLESKDKNNEHEAIKEDHQLEQQQQQQQQQQQSQSQSQSLAQPQPQSELQESQQQQPENHSSQHHHHHRYHHQYQRPLHVEEDPFQIGNHQDDETVDEEIEFTTATPTEEDASRDHSFGEEITSSDIPLDALYRPREEEDEEDADTDLSDIEVGQQWREEENEQDEEEEDDDDMKEDMTPSWFEEPEDDDLDQFMIATGDSFGDMMDLEGDDIDIDNDVDDESDEDQDQDVQDWEAVEESEEGEGDDEVEEIRVGIVDDDDDEDIDWPESFALPAHPRTRRRSRSRMSLEIEDSQESLSIDNPLEVDSRETHQQMWKRSLPEERNKADQEADATPDSAPSPQSLQEHQMADQDTLQGQEQQSSPTKSRRGKWNPLPAECLQYESWTMTDWDLFFDLNTLRRYVRVVTRESMSIAYLHDRFNLEFPMEEEPPKSNSTTAGQGADTASSIDSESDPESVGAETDSEDDSKDNDGGTDSGNGGEEENDKKKMLSLRTVGDILFFDDTSLYDYRFTENPEEAESQRTRPKFVQEFTIEWLAQRPERLIHLGSIFGSGRVSIDSLKSRAWHQMIRDHLTIRTEILQTTSQRIADRIRGSAEGAEGTISGSRTGIQSYGQPLMDPMEAGFVGIHVRMSDGHFSLSARDTIENIRQELMWQMDISDEDEGNDSSRRGRLSIEQCRTRALSHHRMIQEELQKQQPPQDPEPLDAPPLPQGHEQQHVFSSTPPNDPLRRSNGRYTPIYLATDAHRPRENAIFDRLFETFNCVFTLDDFSDELAPLYEFRNPEDGTLMAKFLIPMVDAMVVAKAGAFFGTPASTFSNYIQKQLRPAYTGLYD</sequence>